<evidence type="ECO:0000256" key="3">
    <source>
        <dbReference type="ARBA" id="ARBA00012438"/>
    </source>
</evidence>
<evidence type="ECO:0000256" key="5">
    <source>
        <dbReference type="ARBA" id="ARBA00022679"/>
    </source>
</evidence>
<evidence type="ECO:0000256" key="7">
    <source>
        <dbReference type="ARBA" id="ARBA00023136"/>
    </source>
</evidence>
<evidence type="ECO:0000256" key="2">
    <source>
        <dbReference type="ARBA" id="ARBA00004429"/>
    </source>
</evidence>
<comment type="catalytic activity">
    <reaction evidence="1">
        <text>ATP + protein L-histidine = ADP + protein N-phospho-L-histidine.</text>
        <dbReference type="EC" id="2.7.13.3"/>
    </reaction>
</comment>
<dbReference type="PROSITE" id="PS50112">
    <property type="entry name" value="PAS"/>
    <property type="match status" value="1"/>
</dbReference>
<dbReference type="CDD" id="cd00130">
    <property type="entry name" value="PAS"/>
    <property type="match status" value="1"/>
</dbReference>
<dbReference type="EC" id="2.7.13.3" evidence="3"/>
<dbReference type="CDD" id="cd18774">
    <property type="entry name" value="PDC2_HK_sensor"/>
    <property type="match status" value="1"/>
</dbReference>
<comment type="subcellular location">
    <subcellularLocation>
        <location evidence="2">Cell inner membrane</location>
        <topology evidence="2">Multi-pass membrane protein</topology>
    </subcellularLocation>
</comment>
<dbReference type="GO" id="GO:0030295">
    <property type="term" value="F:protein kinase activator activity"/>
    <property type="evidence" value="ECO:0007669"/>
    <property type="project" value="TreeGrafter"/>
</dbReference>
<sequence length="701" mass="75117">MDQLLSAIVLACLVPGVVLAGWLIFLDVQERKARQVDETLARSRAVITSVDRELVSIQSTLSALATSPHLQSRDFESFRAQAAIAIKTMQSTNLGVASAQGQQLVNLLAPAGQPLPPHGNPALIRRVVESNTPQVSDLFIARLTGKPVVTVSVPVPNPGPVEYVLSGSVPPQVLTSLLVQQRLPATWIATVLDSKGTVVGRTRNIDSFLGVRAGANLLAAMEGRSEGSLLSNTLDGTPVSTVFVKSPLTDWTAVIAIPLAESQSRLNRAVALAVGVCLLLLLSGMGVAAVVGRRISRSITSLSGPARSIGSGSPIELPPLAFEEAQELGAALVEASQALQRAGVAVSDGEAKLAAIVDSALDAIITIDDEQKVMLFNAAAVAMFGWQREEIVGRPVDLIIPPRWRASNPGLGHPFGLDGAARRSVGSDGRAFGLRRTGEEFPIEASISRLRQADRYLLTVIVRDISQRVAHETALVRSNEDLKQFAYVASHDLKAPLRSINGFVRLLERGYSAVLDDKGRDLLSRTSRAAVRLERLTDDLLVFARLDAELPPMLPMDFREVVDDALQLMDAAIEGAQARVTVGPMPVVMGGKSELVHLMLNLLGNAIKYRSEERPPEVSVTATQDGRSWVFAVKDNGIGIASEHFSKIFEVFNRLHGTSRFEGSGIGLALCRRIVERHNGTIWVESTEGAGSTFHFSLPAA</sequence>
<dbReference type="InterPro" id="IPR003661">
    <property type="entry name" value="HisK_dim/P_dom"/>
</dbReference>
<evidence type="ECO:0000259" key="10">
    <source>
        <dbReference type="PROSITE" id="PS50112"/>
    </source>
</evidence>
<dbReference type="PANTHER" id="PTHR42878">
    <property type="entry name" value="TWO-COMPONENT HISTIDINE KINASE"/>
    <property type="match status" value="1"/>
</dbReference>
<evidence type="ECO:0000256" key="6">
    <source>
        <dbReference type="ARBA" id="ARBA00022777"/>
    </source>
</evidence>
<dbReference type="RefSeq" id="WP_196988353.1">
    <property type="nucleotide sequence ID" value="NZ_JADWYS010000001.1"/>
</dbReference>
<dbReference type="Pfam" id="PF00989">
    <property type="entry name" value="PAS"/>
    <property type="match status" value="1"/>
</dbReference>
<evidence type="ECO:0000256" key="8">
    <source>
        <dbReference type="SAM" id="Phobius"/>
    </source>
</evidence>
<dbReference type="InterPro" id="IPR050351">
    <property type="entry name" value="BphY/WalK/GraS-like"/>
</dbReference>
<dbReference type="InterPro" id="IPR036890">
    <property type="entry name" value="HATPase_C_sf"/>
</dbReference>
<keyword evidence="12" id="KW-1185">Reference proteome</keyword>
<keyword evidence="7 8" id="KW-0472">Membrane</keyword>
<dbReference type="GO" id="GO:0007234">
    <property type="term" value="P:osmosensory signaling via phosphorelay pathway"/>
    <property type="evidence" value="ECO:0007669"/>
    <property type="project" value="TreeGrafter"/>
</dbReference>
<dbReference type="Gene3D" id="3.30.565.10">
    <property type="entry name" value="Histidine kinase-like ATPase, C-terminal domain"/>
    <property type="match status" value="1"/>
</dbReference>
<dbReference type="InterPro" id="IPR035965">
    <property type="entry name" value="PAS-like_dom_sf"/>
</dbReference>
<evidence type="ECO:0000256" key="1">
    <source>
        <dbReference type="ARBA" id="ARBA00000085"/>
    </source>
</evidence>
<evidence type="ECO:0000259" key="9">
    <source>
        <dbReference type="PROSITE" id="PS50109"/>
    </source>
</evidence>
<proteinExistence type="predicted"/>
<name>A0A931H8E8_9BURK</name>
<dbReference type="PROSITE" id="PS50109">
    <property type="entry name" value="HIS_KIN"/>
    <property type="match status" value="1"/>
</dbReference>
<dbReference type="GO" id="GO:0000156">
    <property type="term" value="F:phosphorelay response regulator activity"/>
    <property type="evidence" value="ECO:0007669"/>
    <property type="project" value="TreeGrafter"/>
</dbReference>
<dbReference type="InterPro" id="IPR005467">
    <property type="entry name" value="His_kinase_dom"/>
</dbReference>
<dbReference type="InterPro" id="IPR000014">
    <property type="entry name" value="PAS"/>
</dbReference>
<dbReference type="SMART" id="SM00387">
    <property type="entry name" value="HATPase_c"/>
    <property type="match status" value="1"/>
</dbReference>
<dbReference type="Gene3D" id="3.30.450.20">
    <property type="entry name" value="PAS domain"/>
    <property type="match status" value="2"/>
</dbReference>
<dbReference type="Proteomes" id="UP000651050">
    <property type="component" value="Unassembled WGS sequence"/>
</dbReference>
<reference evidence="11" key="1">
    <citation type="submission" date="2020-11" db="EMBL/GenBank/DDBJ databases">
        <title>Bacterial whole genome sequence for Caenimonas sp. DR4.4.</title>
        <authorList>
            <person name="Le V."/>
            <person name="Ko S.-R."/>
            <person name="Ahn C.-Y."/>
            <person name="Oh H.-M."/>
        </authorList>
    </citation>
    <scope>NUCLEOTIDE SEQUENCE</scope>
    <source>
        <strain evidence="11">DR4.4</strain>
    </source>
</reference>
<dbReference type="InterPro" id="IPR036097">
    <property type="entry name" value="HisK_dim/P_sf"/>
</dbReference>
<feature type="transmembrane region" description="Helical" evidence="8">
    <location>
        <begin position="269"/>
        <end position="291"/>
    </location>
</feature>
<dbReference type="AlphaFoldDB" id="A0A931H8E8"/>
<evidence type="ECO:0000256" key="4">
    <source>
        <dbReference type="ARBA" id="ARBA00022553"/>
    </source>
</evidence>
<feature type="domain" description="PAS" evidence="10">
    <location>
        <begin position="349"/>
        <end position="401"/>
    </location>
</feature>
<keyword evidence="8" id="KW-1133">Transmembrane helix</keyword>
<dbReference type="GO" id="GO:0005886">
    <property type="term" value="C:plasma membrane"/>
    <property type="evidence" value="ECO:0007669"/>
    <property type="project" value="UniProtKB-SubCell"/>
</dbReference>
<evidence type="ECO:0000313" key="12">
    <source>
        <dbReference type="Proteomes" id="UP000651050"/>
    </source>
</evidence>
<keyword evidence="5" id="KW-0808">Transferase</keyword>
<organism evidence="11 12">
    <name type="scientific">Caenimonas aquaedulcis</name>
    <dbReference type="NCBI Taxonomy" id="2793270"/>
    <lineage>
        <taxon>Bacteria</taxon>
        <taxon>Pseudomonadati</taxon>
        <taxon>Pseudomonadota</taxon>
        <taxon>Betaproteobacteria</taxon>
        <taxon>Burkholderiales</taxon>
        <taxon>Comamonadaceae</taxon>
        <taxon>Caenimonas</taxon>
    </lineage>
</organism>
<dbReference type="SUPFAM" id="SSF47384">
    <property type="entry name" value="Homodimeric domain of signal transducing histidine kinase"/>
    <property type="match status" value="1"/>
</dbReference>
<dbReference type="InterPro" id="IPR004358">
    <property type="entry name" value="Sig_transdc_His_kin-like_C"/>
</dbReference>
<dbReference type="InterPro" id="IPR013767">
    <property type="entry name" value="PAS_fold"/>
</dbReference>
<evidence type="ECO:0000313" key="11">
    <source>
        <dbReference type="EMBL" id="MBG9390624.1"/>
    </source>
</evidence>
<dbReference type="InterPro" id="IPR003594">
    <property type="entry name" value="HATPase_dom"/>
</dbReference>
<feature type="domain" description="Histidine kinase" evidence="9">
    <location>
        <begin position="488"/>
        <end position="701"/>
    </location>
</feature>
<protein>
    <recommendedName>
        <fullName evidence="3">histidine kinase</fullName>
        <ecNumber evidence="3">2.7.13.3</ecNumber>
    </recommendedName>
</protein>
<keyword evidence="6" id="KW-0418">Kinase</keyword>
<dbReference type="SUPFAM" id="SSF55874">
    <property type="entry name" value="ATPase domain of HSP90 chaperone/DNA topoisomerase II/histidine kinase"/>
    <property type="match status" value="1"/>
</dbReference>
<dbReference type="PANTHER" id="PTHR42878:SF15">
    <property type="entry name" value="BACTERIOPHYTOCHROME"/>
    <property type="match status" value="1"/>
</dbReference>
<keyword evidence="4" id="KW-0597">Phosphoprotein</keyword>
<dbReference type="Pfam" id="PF02518">
    <property type="entry name" value="HATPase_c"/>
    <property type="match status" value="1"/>
</dbReference>
<dbReference type="SMART" id="SM00388">
    <property type="entry name" value="HisKA"/>
    <property type="match status" value="1"/>
</dbReference>
<dbReference type="GO" id="GO:0000155">
    <property type="term" value="F:phosphorelay sensor kinase activity"/>
    <property type="evidence" value="ECO:0007669"/>
    <property type="project" value="InterPro"/>
</dbReference>
<dbReference type="GO" id="GO:0006355">
    <property type="term" value="P:regulation of DNA-templated transcription"/>
    <property type="evidence" value="ECO:0007669"/>
    <property type="project" value="InterPro"/>
</dbReference>
<dbReference type="FunFam" id="3.30.565.10:FF:000006">
    <property type="entry name" value="Sensor histidine kinase WalK"/>
    <property type="match status" value="1"/>
</dbReference>
<dbReference type="CDD" id="cd00082">
    <property type="entry name" value="HisKA"/>
    <property type="match status" value="1"/>
</dbReference>
<dbReference type="NCBIfam" id="TIGR00229">
    <property type="entry name" value="sensory_box"/>
    <property type="match status" value="1"/>
</dbReference>
<dbReference type="EMBL" id="JADWYS010000001">
    <property type="protein sequence ID" value="MBG9390624.1"/>
    <property type="molecule type" value="Genomic_DNA"/>
</dbReference>
<dbReference type="PRINTS" id="PR00344">
    <property type="entry name" value="BCTRLSENSOR"/>
</dbReference>
<keyword evidence="8" id="KW-0812">Transmembrane</keyword>
<dbReference type="SMART" id="SM00091">
    <property type="entry name" value="PAS"/>
    <property type="match status" value="1"/>
</dbReference>
<dbReference type="Gene3D" id="1.10.287.130">
    <property type="match status" value="1"/>
</dbReference>
<gene>
    <name evidence="11" type="ORF">I5803_21515</name>
</gene>
<dbReference type="SUPFAM" id="SSF55785">
    <property type="entry name" value="PYP-like sensor domain (PAS domain)"/>
    <property type="match status" value="1"/>
</dbReference>
<accession>A0A931H8E8</accession>
<comment type="caution">
    <text evidence="11">The sequence shown here is derived from an EMBL/GenBank/DDBJ whole genome shotgun (WGS) entry which is preliminary data.</text>
</comment>
<dbReference type="Pfam" id="PF00512">
    <property type="entry name" value="HisKA"/>
    <property type="match status" value="1"/>
</dbReference>